<dbReference type="PANTHER" id="PTHR30543">
    <property type="entry name" value="CHROMATE REDUCTASE"/>
    <property type="match status" value="1"/>
</dbReference>
<dbReference type="SUPFAM" id="SSF52218">
    <property type="entry name" value="Flavoproteins"/>
    <property type="match status" value="1"/>
</dbReference>
<gene>
    <name evidence="2" type="ORF">MMF97_08170</name>
</gene>
<dbReference type="InterPro" id="IPR050712">
    <property type="entry name" value="NAD(P)H-dep_reductase"/>
</dbReference>
<protein>
    <submittedName>
        <fullName evidence="2">NAD(P)H-dependent oxidoreductase</fullName>
    </submittedName>
</protein>
<dbReference type="EMBL" id="JALGBH010000002">
    <property type="protein sequence ID" value="MCJ0742683.1"/>
    <property type="molecule type" value="Genomic_DNA"/>
</dbReference>
<feature type="domain" description="NADPH-dependent FMN reductase-like" evidence="1">
    <location>
        <begin position="6"/>
        <end position="148"/>
    </location>
</feature>
<dbReference type="Gene3D" id="3.40.50.360">
    <property type="match status" value="1"/>
</dbReference>
<evidence type="ECO:0000313" key="2">
    <source>
        <dbReference type="EMBL" id="MCJ0742683.1"/>
    </source>
</evidence>
<dbReference type="InterPro" id="IPR029039">
    <property type="entry name" value="Flavoprotein-like_sf"/>
</dbReference>
<dbReference type="Proteomes" id="UP001165460">
    <property type="component" value="Unassembled WGS sequence"/>
</dbReference>
<comment type="caution">
    <text evidence="2">The sequence shown here is derived from an EMBL/GenBank/DDBJ whole genome shotgun (WGS) entry which is preliminary data.</text>
</comment>
<reference evidence="2" key="1">
    <citation type="submission" date="2022-03" db="EMBL/GenBank/DDBJ databases">
        <authorList>
            <person name="Woo C.Y."/>
        </authorList>
    </citation>
    <scope>NUCLEOTIDE SEQUENCE</scope>
    <source>
        <strain evidence="2">CYS-01</strain>
    </source>
</reference>
<evidence type="ECO:0000259" key="1">
    <source>
        <dbReference type="Pfam" id="PF03358"/>
    </source>
</evidence>
<dbReference type="PANTHER" id="PTHR30543:SF21">
    <property type="entry name" value="NAD(P)H-DEPENDENT FMN REDUCTASE LOT6"/>
    <property type="match status" value="1"/>
</dbReference>
<name>A0ABS9ZWI9_9SPHI</name>
<organism evidence="2 3">
    <name type="scientific">Pedobacter montanisoli</name>
    <dbReference type="NCBI Taxonomy" id="2923277"/>
    <lineage>
        <taxon>Bacteria</taxon>
        <taxon>Pseudomonadati</taxon>
        <taxon>Bacteroidota</taxon>
        <taxon>Sphingobacteriia</taxon>
        <taxon>Sphingobacteriales</taxon>
        <taxon>Sphingobacteriaceae</taxon>
        <taxon>Pedobacter</taxon>
    </lineage>
</organism>
<proteinExistence type="predicted"/>
<dbReference type="Pfam" id="PF03358">
    <property type="entry name" value="FMN_red"/>
    <property type="match status" value="1"/>
</dbReference>
<accession>A0ABS9ZWI9</accession>
<keyword evidence="3" id="KW-1185">Reference proteome</keyword>
<sequence length="190" mass="21598">MESKHILIISASVRKGRRSHNVALFFQNFLQEKYQIKASIADLKDYHFPIFEERLRFLENPSAQVLELSDRIKQSDGLIIVSPEYNGGYPASLKNVIDLYYDEWKRKPIAISTVSDGGFGGAQALTSLQFQLWKIGALTIPAMFPVPNVGNNYNDQGEPTDKEGAHKRATNFINELFYWIEAKKLKEANS</sequence>
<dbReference type="InterPro" id="IPR005025">
    <property type="entry name" value="FMN_Rdtase-like_dom"/>
</dbReference>
<evidence type="ECO:0000313" key="3">
    <source>
        <dbReference type="Proteomes" id="UP001165460"/>
    </source>
</evidence>
<dbReference type="RefSeq" id="WP_243361371.1">
    <property type="nucleotide sequence ID" value="NZ_JALGBH010000002.1"/>
</dbReference>